<evidence type="ECO:0000313" key="3">
    <source>
        <dbReference type="Proteomes" id="UP000198406"/>
    </source>
</evidence>
<organism evidence="2 3">
    <name type="scientific">Fistulifera solaris</name>
    <name type="common">Oleaginous diatom</name>
    <dbReference type="NCBI Taxonomy" id="1519565"/>
    <lineage>
        <taxon>Eukaryota</taxon>
        <taxon>Sar</taxon>
        <taxon>Stramenopiles</taxon>
        <taxon>Ochrophyta</taxon>
        <taxon>Bacillariophyta</taxon>
        <taxon>Bacillariophyceae</taxon>
        <taxon>Bacillariophycidae</taxon>
        <taxon>Naviculales</taxon>
        <taxon>Naviculaceae</taxon>
        <taxon>Fistulifera</taxon>
    </lineage>
</organism>
<feature type="signal peptide" evidence="1">
    <location>
        <begin position="1"/>
        <end position="17"/>
    </location>
</feature>
<dbReference type="AlphaFoldDB" id="A0A1Z5JND2"/>
<dbReference type="PANTHER" id="PTHR10000">
    <property type="entry name" value="PHOSPHOSERINE PHOSPHATASE"/>
    <property type="match status" value="1"/>
</dbReference>
<dbReference type="SUPFAM" id="SSF56784">
    <property type="entry name" value="HAD-like"/>
    <property type="match status" value="1"/>
</dbReference>
<comment type="caution">
    <text evidence="2">The sequence shown here is derived from an EMBL/GenBank/DDBJ whole genome shotgun (WGS) entry which is preliminary data.</text>
</comment>
<dbReference type="Proteomes" id="UP000198406">
    <property type="component" value="Unassembled WGS sequence"/>
</dbReference>
<dbReference type="FunCoup" id="A0A1Z5JND2">
    <property type="interactions" value="1"/>
</dbReference>
<evidence type="ECO:0000313" key="2">
    <source>
        <dbReference type="EMBL" id="GAX15520.1"/>
    </source>
</evidence>
<dbReference type="PROSITE" id="PS01228">
    <property type="entry name" value="COF_1"/>
    <property type="match status" value="1"/>
</dbReference>
<feature type="chain" id="PRO_5011989492" description="Sugar-phosphatase" evidence="1">
    <location>
        <begin position="18"/>
        <end position="387"/>
    </location>
</feature>
<dbReference type="InParanoid" id="A0A1Z5JND2"/>
<keyword evidence="1" id="KW-0732">Signal</keyword>
<proteinExistence type="predicted"/>
<sequence length="387" mass="43019">MLPILPLLLLLLPGSHAFVPLQKRTTTRPLFAAPDDFGGKPPSKADIYSQEDLQAIFDLHNNLQEFRDTYRPANSVNELPNIQDLVQQFLQESSSTLEKEETIKLQNIRAIASDVDGTLLTSNHTMHPRTTAALLQILQQVQDPSSPLQYFFLATGKTRPGAWHHMPPELQLLLQTCPGVYIQGLYCVDSQQQVVFEQTLSAESVQAAEDFAAQHQLTLLGYQADQLYATESSHPHHVQEIHSKYGEPEPILVPTFQGRTWHKLILMGSDNEVLQRVYRPLWDDLAERHGATTTQAVPLMLELLPAGCNKGVGVQRLCHELGIDPQTELLAVGDGENDKEMLEMAAWGIALGNAVSITKDVADVVMTETNNEGAAGMALERYVLHQR</sequence>
<dbReference type="Pfam" id="PF08282">
    <property type="entry name" value="Hydrolase_3"/>
    <property type="match status" value="1"/>
</dbReference>
<dbReference type="PRINTS" id="PR00119">
    <property type="entry name" value="CATATPASE"/>
</dbReference>
<dbReference type="Gene3D" id="3.40.50.1000">
    <property type="entry name" value="HAD superfamily/HAD-like"/>
    <property type="match status" value="1"/>
</dbReference>
<gene>
    <name evidence="2" type="ORF">FisN_6Hh137</name>
</gene>
<dbReference type="OrthoDB" id="27226at2759"/>
<dbReference type="Gene3D" id="3.30.1240.10">
    <property type="match status" value="1"/>
</dbReference>
<accession>A0A1Z5JND2</accession>
<keyword evidence="3" id="KW-1185">Reference proteome</keyword>
<dbReference type="InterPro" id="IPR036412">
    <property type="entry name" value="HAD-like_sf"/>
</dbReference>
<dbReference type="PROSITE" id="PS01229">
    <property type="entry name" value="COF_2"/>
    <property type="match status" value="1"/>
</dbReference>
<dbReference type="InterPro" id="IPR023214">
    <property type="entry name" value="HAD_sf"/>
</dbReference>
<dbReference type="GO" id="GO:0000287">
    <property type="term" value="F:magnesium ion binding"/>
    <property type="evidence" value="ECO:0007669"/>
    <property type="project" value="TreeGrafter"/>
</dbReference>
<dbReference type="GO" id="GO:0016791">
    <property type="term" value="F:phosphatase activity"/>
    <property type="evidence" value="ECO:0007669"/>
    <property type="project" value="TreeGrafter"/>
</dbReference>
<evidence type="ECO:0000256" key="1">
    <source>
        <dbReference type="SAM" id="SignalP"/>
    </source>
</evidence>
<evidence type="ECO:0008006" key="4">
    <source>
        <dbReference type="Google" id="ProtNLM"/>
    </source>
</evidence>
<reference evidence="2 3" key="1">
    <citation type="journal article" date="2015" name="Plant Cell">
        <title>Oil accumulation by the oleaginous diatom Fistulifera solaris as revealed by the genome and transcriptome.</title>
        <authorList>
            <person name="Tanaka T."/>
            <person name="Maeda Y."/>
            <person name="Veluchamy A."/>
            <person name="Tanaka M."/>
            <person name="Abida H."/>
            <person name="Marechal E."/>
            <person name="Bowler C."/>
            <person name="Muto M."/>
            <person name="Sunaga Y."/>
            <person name="Tanaka M."/>
            <person name="Yoshino T."/>
            <person name="Taniguchi T."/>
            <person name="Fukuda Y."/>
            <person name="Nemoto M."/>
            <person name="Matsumoto M."/>
            <person name="Wong P.S."/>
            <person name="Aburatani S."/>
            <person name="Fujibuchi W."/>
        </authorList>
    </citation>
    <scope>NUCLEOTIDE SEQUENCE [LARGE SCALE GENOMIC DNA]</scope>
    <source>
        <strain evidence="2 3">JPCC DA0580</strain>
    </source>
</reference>
<protein>
    <recommendedName>
        <fullName evidence="4">Sugar-phosphatase</fullName>
    </recommendedName>
</protein>
<dbReference type="PANTHER" id="PTHR10000:SF8">
    <property type="entry name" value="HAD SUPERFAMILY HYDROLASE-LIKE, TYPE 3"/>
    <property type="match status" value="1"/>
</dbReference>
<dbReference type="GO" id="GO:0005829">
    <property type="term" value="C:cytosol"/>
    <property type="evidence" value="ECO:0007669"/>
    <property type="project" value="TreeGrafter"/>
</dbReference>
<name>A0A1Z5JND2_FISSO</name>
<dbReference type="EMBL" id="BDSP01000093">
    <property type="protein sequence ID" value="GAX15520.1"/>
    <property type="molecule type" value="Genomic_DNA"/>
</dbReference>